<organism evidence="1 2">
    <name type="scientific">Cylindrotheca closterium</name>
    <dbReference type="NCBI Taxonomy" id="2856"/>
    <lineage>
        <taxon>Eukaryota</taxon>
        <taxon>Sar</taxon>
        <taxon>Stramenopiles</taxon>
        <taxon>Ochrophyta</taxon>
        <taxon>Bacillariophyta</taxon>
        <taxon>Bacillariophyceae</taxon>
        <taxon>Bacillariophycidae</taxon>
        <taxon>Bacillariales</taxon>
        <taxon>Bacillariaceae</taxon>
        <taxon>Cylindrotheca</taxon>
    </lineage>
</organism>
<evidence type="ECO:0000313" key="1">
    <source>
        <dbReference type="EMBL" id="CAJ1951698.1"/>
    </source>
</evidence>
<evidence type="ECO:0000313" key="2">
    <source>
        <dbReference type="Proteomes" id="UP001295423"/>
    </source>
</evidence>
<name>A0AAD2JI77_9STRA</name>
<protein>
    <submittedName>
        <fullName evidence="1">Uncharacterized protein</fullName>
    </submittedName>
</protein>
<sequence>MIFSMIYASRSEENERIQLPIDTNSTLASNIRNIWHFPSKQAICIELQNNTRCRRPAFLGRLSGQSLALLDWKNQNDERFGPFKRCGSYGGQWLSNGTYFLEVITLFCEDFGINSLTKSQNESEWLSIDFKHKCMEDPNYNRVTHGADSHIQIRQQVIPPSHYVPRGRWVLPTAESPPKPIHYRYQPIGCRENPKTARCENATDVYRLRAYSYEWEDNAGEVWREQVQNVKSGSRSFPTVCFVGYSHSRITKESFVRLGLPKQYAIHVKVKWPEDITAALFNQSYVEQGCKVYIIAAAQWPGSRIDRFPYLFDRFYAVMKQIVETATSVFAGRDDDVRVYMRSIHEIPLGDFTGSCPIVDWRSPIVMNGYSYLVEKAVREVQEKNDTSNRLIRYLDTSFLVSPMWDSATDWVHLPFQVSDEEALYMASVVSNNLLDYR</sequence>
<comment type="caution">
    <text evidence="1">The sequence shown here is derived from an EMBL/GenBank/DDBJ whole genome shotgun (WGS) entry which is preliminary data.</text>
</comment>
<proteinExistence type="predicted"/>
<keyword evidence="2" id="KW-1185">Reference proteome</keyword>
<accession>A0AAD2JI77</accession>
<reference evidence="1" key="1">
    <citation type="submission" date="2023-08" db="EMBL/GenBank/DDBJ databases">
        <authorList>
            <person name="Audoor S."/>
            <person name="Bilcke G."/>
        </authorList>
    </citation>
    <scope>NUCLEOTIDE SEQUENCE</scope>
</reference>
<gene>
    <name evidence="1" type="ORF">CYCCA115_LOCUS13193</name>
</gene>
<dbReference type="AlphaFoldDB" id="A0AAD2JI77"/>
<dbReference type="Proteomes" id="UP001295423">
    <property type="component" value="Unassembled WGS sequence"/>
</dbReference>
<dbReference type="EMBL" id="CAKOGP040001792">
    <property type="protein sequence ID" value="CAJ1951698.1"/>
    <property type="molecule type" value="Genomic_DNA"/>
</dbReference>